<evidence type="ECO:0000256" key="1">
    <source>
        <dbReference type="SAM" id="MobiDB-lite"/>
    </source>
</evidence>
<keyword evidence="2" id="KW-0472">Membrane</keyword>
<keyword evidence="4" id="KW-1185">Reference proteome</keyword>
<keyword evidence="2" id="KW-0812">Transmembrane</keyword>
<dbReference type="EMBL" id="BAAAQK010000028">
    <property type="protein sequence ID" value="GAA1875802.1"/>
    <property type="molecule type" value="Genomic_DNA"/>
</dbReference>
<dbReference type="Proteomes" id="UP001500449">
    <property type="component" value="Unassembled WGS sequence"/>
</dbReference>
<evidence type="ECO:0000313" key="3">
    <source>
        <dbReference type="EMBL" id="GAA1875802.1"/>
    </source>
</evidence>
<evidence type="ECO:0000256" key="2">
    <source>
        <dbReference type="SAM" id="Phobius"/>
    </source>
</evidence>
<reference evidence="3 4" key="1">
    <citation type="journal article" date="2019" name="Int. J. Syst. Evol. Microbiol.">
        <title>The Global Catalogue of Microorganisms (GCM) 10K type strain sequencing project: providing services to taxonomists for standard genome sequencing and annotation.</title>
        <authorList>
            <consortium name="The Broad Institute Genomics Platform"/>
            <consortium name="The Broad Institute Genome Sequencing Center for Infectious Disease"/>
            <person name="Wu L."/>
            <person name="Ma J."/>
        </authorList>
    </citation>
    <scope>NUCLEOTIDE SEQUENCE [LARGE SCALE GENOMIC DNA]</scope>
    <source>
        <strain evidence="3 4">JCM 16009</strain>
    </source>
</reference>
<protein>
    <recommendedName>
        <fullName evidence="5">Integral membrane protein</fullName>
    </recommendedName>
</protein>
<feature type="region of interest" description="Disordered" evidence="1">
    <location>
        <begin position="1"/>
        <end position="20"/>
    </location>
</feature>
<evidence type="ECO:0008006" key="5">
    <source>
        <dbReference type="Google" id="ProtNLM"/>
    </source>
</evidence>
<feature type="transmembrane region" description="Helical" evidence="2">
    <location>
        <begin position="25"/>
        <end position="47"/>
    </location>
</feature>
<comment type="caution">
    <text evidence="3">The sequence shown here is derived from an EMBL/GenBank/DDBJ whole genome shotgun (WGS) entry which is preliminary data.</text>
</comment>
<accession>A0ABN2NMG3</accession>
<gene>
    <name evidence="3" type="ORF">GCM10009836_66360</name>
</gene>
<keyword evidence="2" id="KW-1133">Transmembrane helix</keyword>
<proteinExistence type="predicted"/>
<feature type="transmembrane region" description="Helical" evidence="2">
    <location>
        <begin position="97"/>
        <end position="125"/>
    </location>
</feature>
<sequence>MTPDARPEDLPAPQGEGPPPRPVQVAAGIVGAEGLLSLVVAGVFAVASEGGVGARIGEASYFVIIGAALVFCAAALFRGRSGARTPAIVAQLLLVPVVYSTLSSGQLLIGIAALVVVVGTFLLLVSEPARRWSMGIDQRRRGD</sequence>
<dbReference type="RefSeq" id="WP_344426427.1">
    <property type="nucleotide sequence ID" value="NZ_BAAAQK010000028.1"/>
</dbReference>
<feature type="transmembrane region" description="Helical" evidence="2">
    <location>
        <begin position="59"/>
        <end position="77"/>
    </location>
</feature>
<name>A0ABN2NMG3_9PSEU</name>
<organism evidence="3 4">
    <name type="scientific">Pseudonocardia ailaonensis</name>
    <dbReference type="NCBI Taxonomy" id="367279"/>
    <lineage>
        <taxon>Bacteria</taxon>
        <taxon>Bacillati</taxon>
        <taxon>Actinomycetota</taxon>
        <taxon>Actinomycetes</taxon>
        <taxon>Pseudonocardiales</taxon>
        <taxon>Pseudonocardiaceae</taxon>
        <taxon>Pseudonocardia</taxon>
    </lineage>
</organism>
<evidence type="ECO:0000313" key="4">
    <source>
        <dbReference type="Proteomes" id="UP001500449"/>
    </source>
</evidence>